<evidence type="ECO:0000259" key="5">
    <source>
        <dbReference type="PROSITE" id="PS51832"/>
    </source>
</evidence>
<dbReference type="SUPFAM" id="SSF55781">
    <property type="entry name" value="GAF domain-like"/>
    <property type="match status" value="1"/>
</dbReference>
<dbReference type="CDD" id="cd00077">
    <property type="entry name" value="HDc"/>
    <property type="match status" value="1"/>
</dbReference>
<evidence type="ECO:0000259" key="4">
    <source>
        <dbReference type="PROSITE" id="PS50113"/>
    </source>
</evidence>
<organism evidence="6">
    <name type="scientific">bioreactor metagenome</name>
    <dbReference type="NCBI Taxonomy" id="1076179"/>
    <lineage>
        <taxon>unclassified sequences</taxon>
        <taxon>metagenomes</taxon>
        <taxon>ecological metagenomes</taxon>
    </lineage>
</organism>
<feature type="domain" description="HD-GYP" evidence="5">
    <location>
        <begin position="575"/>
        <end position="767"/>
    </location>
</feature>
<dbReference type="PROSITE" id="PS51832">
    <property type="entry name" value="HD_GYP"/>
    <property type="match status" value="1"/>
</dbReference>
<dbReference type="InterPro" id="IPR029016">
    <property type="entry name" value="GAF-like_dom_sf"/>
</dbReference>
<dbReference type="PANTHER" id="PTHR45228">
    <property type="entry name" value="CYCLIC DI-GMP PHOSPHODIESTERASE TM_0186-RELATED"/>
    <property type="match status" value="1"/>
</dbReference>
<dbReference type="InterPro" id="IPR052020">
    <property type="entry name" value="Cyclic_di-GMP/3'3'-cGAMP_PDE"/>
</dbReference>
<dbReference type="EC" id="3.1.1.61" evidence="6"/>
<dbReference type="EMBL" id="VSSQ01003285">
    <property type="protein sequence ID" value="MPM19984.1"/>
    <property type="molecule type" value="Genomic_DNA"/>
</dbReference>
<dbReference type="InterPro" id="IPR000700">
    <property type="entry name" value="PAS-assoc_C"/>
</dbReference>
<dbReference type="Pfam" id="PF13487">
    <property type="entry name" value="HD_5"/>
    <property type="match status" value="1"/>
</dbReference>
<dbReference type="InterPro" id="IPR003607">
    <property type="entry name" value="HD/PDEase_dom"/>
</dbReference>
<dbReference type="InterPro" id="IPR037522">
    <property type="entry name" value="HD_GYP_dom"/>
</dbReference>
<dbReference type="Pfam" id="PF00072">
    <property type="entry name" value="Response_reg"/>
    <property type="match status" value="2"/>
</dbReference>
<evidence type="ECO:0000259" key="3">
    <source>
        <dbReference type="PROSITE" id="PS50110"/>
    </source>
</evidence>
<dbReference type="GO" id="GO:0016301">
    <property type="term" value="F:kinase activity"/>
    <property type="evidence" value="ECO:0007669"/>
    <property type="project" value="UniProtKB-KW"/>
</dbReference>
<dbReference type="PROSITE" id="PS50113">
    <property type="entry name" value="PAC"/>
    <property type="match status" value="1"/>
</dbReference>
<feature type="domain" description="Response regulatory" evidence="3">
    <location>
        <begin position="2"/>
        <end position="121"/>
    </location>
</feature>
<dbReference type="NCBIfam" id="TIGR00229">
    <property type="entry name" value="sensory_box"/>
    <property type="match status" value="1"/>
</dbReference>
<dbReference type="InterPro" id="IPR000014">
    <property type="entry name" value="PAS"/>
</dbReference>
<dbReference type="SMART" id="SM00065">
    <property type="entry name" value="GAF"/>
    <property type="match status" value="1"/>
</dbReference>
<accession>A0A644Y175</accession>
<comment type="caution">
    <text evidence="6">The sequence shown here is derived from an EMBL/GenBank/DDBJ whole genome shotgun (WGS) entry which is preliminary data.</text>
</comment>
<dbReference type="PROSITE" id="PS50110">
    <property type="entry name" value="RESPONSE_REGULATORY"/>
    <property type="match status" value="2"/>
</dbReference>
<keyword evidence="6" id="KW-0378">Hydrolase</keyword>
<evidence type="ECO:0000256" key="2">
    <source>
        <dbReference type="ARBA" id="ARBA00022777"/>
    </source>
</evidence>
<reference evidence="6" key="1">
    <citation type="submission" date="2019-08" db="EMBL/GenBank/DDBJ databases">
        <authorList>
            <person name="Kucharzyk K."/>
            <person name="Murdoch R.W."/>
            <person name="Higgins S."/>
            <person name="Loffler F."/>
        </authorList>
    </citation>
    <scope>NUCLEOTIDE SEQUENCE</scope>
</reference>
<dbReference type="PANTHER" id="PTHR45228:SF1">
    <property type="entry name" value="CYCLIC DI-GMP PHOSPHODIESTERASE TM_0186"/>
    <property type="match status" value="1"/>
</dbReference>
<dbReference type="InterPro" id="IPR035965">
    <property type="entry name" value="PAS-like_dom_sf"/>
</dbReference>
<dbReference type="Pfam" id="PF13185">
    <property type="entry name" value="GAF_2"/>
    <property type="match status" value="1"/>
</dbReference>
<dbReference type="GO" id="GO:0008984">
    <property type="term" value="F:protein-glutamate methylesterase activity"/>
    <property type="evidence" value="ECO:0007669"/>
    <property type="project" value="UniProtKB-EC"/>
</dbReference>
<evidence type="ECO:0000256" key="1">
    <source>
        <dbReference type="ARBA" id="ARBA00022679"/>
    </source>
</evidence>
<evidence type="ECO:0000313" key="6">
    <source>
        <dbReference type="EMBL" id="MPM19984.1"/>
    </source>
</evidence>
<dbReference type="AlphaFoldDB" id="A0A644Y175"/>
<name>A0A644Y175_9ZZZZ</name>
<dbReference type="InterPro" id="IPR001789">
    <property type="entry name" value="Sig_transdc_resp-reg_receiver"/>
</dbReference>
<dbReference type="SUPFAM" id="SSF109604">
    <property type="entry name" value="HD-domain/PDEase-like"/>
    <property type="match status" value="1"/>
</dbReference>
<feature type="domain" description="Response regulatory" evidence="3">
    <location>
        <begin position="137"/>
        <end position="258"/>
    </location>
</feature>
<protein>
    <submittedName>
        <fullName evidence="6">Chemotaxis response regulator protein-glutamate methylesterase</fullName>
        <ecNumber evidence="6">3.1.1.61</ecNumber>
    </submittedName>
</protein>
<dbReference type="CDD" id="cd00130">
    <property type="entry name" value="PAS"/>
    <property type="match status" value="1"/>
</dbReference>
<proteinExistence type="predicted"/>
<dbReference type="Gene3D" id="3.30.450.20">
    <property type="entry name" value="PAS domain"/>
    <property type="match status" value="1"/>
</dbReference>
<keyword evidence="2" id="KW-0418">Kinase</keyword>
<keyword evidence="1" id="KW-0808">Transferase</keyword>
<dbReference type="Gene3D" id="3.30.450.40">
    <property type="match status" value="1"/>
</dbReference>
<dbReference type="SMART" id="SM00471">
    <property type="entry name" value="HDc"/>
    <property type="match status" value="1"/>
</dbReference>
<dbReference type="Gene3D" id="3.40.50.2300">
    <property type="match status" value="2"/>
</dbReference>
<gene>
    <name evidence="6" type="primary">cheB_35</name>
    <name evidence="6" type="ORF">SDC9_66411</name>
</gene>
<dbReference type="Gene3D" id="1.10.3210.10">
    <property type="entry name" value="Hypothetical protein af1432"/>
    <property type="match status" value="1"/>
</dbReference>
<dbReference type="InterPro" id="IPR003018">
    <property type="entry name" value="GAF"/>
</dbReference>
<dbReference type="CDD" id="cd00156">
    <property type="entry name" value="REC"/>
    <property type="match status" value="2"/>
</dbReference>
<feature type="domain" description="PAC" evidence="4">
    <location>
        <begin position="349"/>
        <end position="401"/>
    </location>
</feature>
<dbReference type="SUPFAM" id="SSF52172">
    <property type="entry name" value="CheY-like"/>
    <property type="match status" value="2"/>
</dbReference>
<sequence length="767" mass="87207">MKILYIEDNPFDAELTQIELKKFGNDFEVTHVSTIRQALELFKQQAPPVFDLILTDMNLTDGSGLTLLAEVRNLAIPVAVVLVTGQGDEETAVAALKAGADDYIVKQKDYLKNLPLTLTNALQRFKKVKNRFSRPIRVLYAEHNAIDIDLTLRHIKSHAPHIQMDVVRDTFSVNHILSTATVENRYDVFLVDLHLPGEDALTLVKRILEDKRFEYPVVLITGQGNEETAVNVLKLGVVDYLVKANGYLYRLPAVLENAHNLLSLYQEKEALAQSESQFRLLAENAMDIIFRLKIRPKIEFDYISPAALTITGYRPEVFYENPALIFEAAQEKIGSLQNFVRILKLNENPDIVFPFITKDNRRLILDLRGHVVRNDLNQPIMLEGITRDITDRVEIETKLQNRMHKLNALHTIDTAINSSFDLKFTYQVLLEQVLALTRTKAAIILIFDPDFNNIKSMASTGFSSTNGLVNNWIKRDPLPAQAAVERRIVETSRAEIEGNIFEMAELYKKEKVVKHIAVPMIVKGYVKGVLELFFAEDTDLEMETQSFLETIVQQAAIALESVQNFEQLQRSNQELLKAYDETLVGWVGFLDLRDEETEGHTMRVMDTTMKICQEFNFSADEMVNIRRGVLLHDIGKVGVPDAILNKPGPLTDEEWVIMKKHPVLAHQMLSSVSYLRPALDIPYCHHEKWDGSGYPRGLKGEEIPLAARIFMIEDVFDALTSDRPYCKAWSVEKTLAHIREQAGTHFDPNIVERCLEIIVKSGARSEM</sequence>
<dbReference type="InterPro" id="IPR011006">
    <property type="entry name" value="CheY-like_superfamily"/>
</dbReference>
<dbReference type="SMART" id="SM00448">
    <property type="entry name" value="REC"/>
    <property type="match status" value="2"/>
</dbReference>
<dbReference type="SUPFAM" id="SSF55785">
    <property type="entry name" value="PYP-like sensor domain (PAS domain)"/>
    <property type="match status" value="1"/>
</dbReference>
<dbReference type="GO" id="GO:0000160">
    <property type="term" value="P:phosphorelay signal transduction system"/>
    <property type="evidence" value="ECO:0007669"/>
    <property type="project" value="InterPro"/>
</dbReference>